<gene>
    <name evidence="1" type="ORF">IC620_06340</name>
</gene>
<dbReference type="Proteomes" id="UP000661691">
    <property type="component" value="Unassembled WGS sequence"/>
</dbReference>
<protein>
    <submittedName>
        <fullName evidence="1">Uncharacterized protein</fullName>
    </submittedName>
</protein>
<dbReference type="RefSeq" id="WP_191141795.1">
    <property type="nucleotide sequence ID" value="NZ_JACXAH010000008.1"/>
</dbReference>
<accession>A0A926N8X0</accession>
<evidence type="ECO:0000313" key="2">
    <source>
        <dbReference type="Proteomes" id="UP000661691"/>
    </source>
</evidence>
<dbReference type="AlphaFoldDB" id="A0A926N8X0"/>
<name>A0A926N8X0_9BACL</name>
<proteinExistence type="predicted"/>
<sequence>MIQRCGFILIFLLSIGILTSCSEEYTSREVIIPEDTIITDQDKTIISGSATPKTKILAQVKTVSSNDYEISYEEKVDANGDFTLEVDTPIDHLTYTVEISVNPGKYTVPIHRTHNDREKVIFKQNCISLDQLLSNSDQSNISSWIDENSEQCVRVSGVVTVDDRGDTLISSGSNPYRIFSIREGYQTVAPINNYRDGKTYSIPDDEFEEGKTYSVYGLLSQVVYTGDYHPSVNIEMLYYDKVEGANEENQSKPEFLSNDELIKKIIEKQDGPSFIADVKIEGKTLVVTYGGLRNDSKSINIYDVFKKLLAEAGPRYLRYSNTLDRIKVEVGIDGYSHTLNVSRSELESFFGVKLSDMQNATVWAENVDRILESPEKVDELHRKYVKIVDHHPTGQ</sequence>
<comment type="caution">
    <text evidence="1">The sequence shown here is derived from an EMBL/GenBank/DDBJ whole genome shotgun (WGS) entry which is preliminary data.</text>
</comment>
<reference evidence="1" key="1">
    <citation type="submission" date="2020-09" db="EMBL/GenBank/DDBJ databases">
        <title>A novel bacterium of genus Hazenella, isolated from South China Sea.</title>
        <authorList>
            <person name="Huang H."/>
            <person name="Mo K."/>
            <person name="Hu Y."/>
        </authorList>
    </citation>
    <scope>NUCLEOTIDE SEQUENCE</scope>
    <source>
        <strain evidence="1">IB182357</strain>
    </source>
</reference>
<dbReference type="PROSITE" id="PS51257">
    <property type="entry name" value="PROKAR_LIPOPROTEIN"/>
    <property type="match status" value="1"/>
</dbReference>
<dbReference type="EMBL" id="JACXAH010000008">
    <property type="protein sequence ID" value="MBD1371977.1"/>
    <property type="molecule type" value="Genomic_DNA"/>
</dbReference>
<evidence type="ECO:0000313" key="1">
    <source>
        <dbReference type="EMBL" id="MBD1371977.1"/>
    </source>
</evidence>
<organism evidence="1 2">
    <name type="scientific">Polycladospora coralii</name>
    <dbReference type="NCBI Taxonomy" id="2771432"/>
    <lineage>
        <taxon>Bacteria</taxon>
        <taxon>Bacillati</taxon>
        <taxon>Bacillota</taxon>
        <taxon>Bacilli</taxon>
        <taxon>Bacillales</taxon>
        <taxon>Thermoactinomycetaceae</taxon>
        <taxon>Polycladospora</taxon>
    </lineage>
</organism>
<keyword evidence="2" id="KW-1185">Reference proteome</keyword>